<dbReference type="KEGG" id="lak:106154070"/>
<evidence type="ECO:0000256" key="1">
    <source>
        <dbReference type="SAM" id="MobiDB-lite"/>
    </source>
</evidence>
<accession>A0A1S3HCQ0</accession>
<gene>
    <name evidence="3" type="primary">LOC106154070</name>
</gene>
<reference evidence="3" key="1">
    <citation type="submission" date="2025-08" db="UniProtKB">
        <authorList>
            <consortium name="RefSeq"/>
        </authorList>
    </citation>
    <scope>IDENTIFICATION</scope>
    <source>
        <tissue evidence="3">Gonads</tissue>
    </source>
</reference>
<feature type="compositionally biased region" description="Basic and acidic residues" evidence="1">
    <location>
        <begin position="19"/>
        <end position="35"/>
    </location>
</feature>
<dbReference type="STRING" id="7574.A0A1S3HCQ0"/>
<evidence type="ECO:0000313" key="2">
    <source>
        <dbReference type="Proteomes" id="UP000085678"/>
    </source>
</evidence>
<dbReference type="InParanoid" id="A0A1S3HCQ0"/>
<evidence type="ECO:0000313" key="3">
    <source>
        <dbReference type="RefSeq" id="XP_013383760.1"/>
    </source>
</evidence>
<feature type="region of interest" description="Disordered" evidence="1">
    <location>
        <begin position="1"/>
        <end position="35"/>
    </location>
</feature>
<dbReference type="PANTHER" id="PTHR46880:SF5">
    <property type="entry name" value="DUF4371 DOMAIN-CONTAINING PROTEIN"/>
    <property type="match status" value="1"/>
</dbReference>
<dbReference type="RefSeq" id="XP_013383760.1">
    <property type="nucleotide sequence ID" value="XM_013528306.1"/>
</dbReference>
<feature type="compositionally biased region" description="Polar residues" evidence="1">
    <location>
        <begin position="1"/>
        <end position="14"/>
    </location>
</feature>
<organism evidence="2 3">
    <name type="scientific">Lingula anatina</name>
    <name type="common">Brachiopod</name>
    <name type="synonym">Lingula unguis</name>
    <dbReference type="NCBI Taxonomy" id="7574"/>
    <lineage>
        <taxon>Eukaryota</taxon>
        <taxon>Metazoa</taxon>
        <taxon>Spiralia</taxon>
        <taxon>Lophotrochozoa</taxon>
        <taxon>Brachiopoda</taxon>
        <taxon>Linguliformea</taxon>
        <taxon>Lingulata</taxon>
        <taxon>Lingulida</taxon>
        <taxon>Linguloidea</taxon>
        <taxon>Lingulidae</taxon>
        <taxon>Lingula</taxon>
    </lineage>
</organism>
<dbReference type="OrthoDB" id="10060990at2759"/>
<dbReference type="PANTHER" id="PTHR46880">
    <property type="entry name" value="RAS-ASSOCIATING DOMAIN-CONTAINING PROTEIN"/>
    <property type="match status" value="1"/>
</dbReference>
<keyword evidence="2" id="KW-1185">Reference proteome</keyword>
<name>A0A1S3HCQ0_LINAN</name>
<dbReference type="GeneID" id="106154070"/>
<dbReference type="Proteomes" id="UP000085678">
    <property type="component" value="Unplaced"/>
</dbReference>
<protein>
    <submittedName>
        <fullName evidence="3">Uncharacterized protein LOC106154070</fullName>
    </submittedName>
</protein>
<sequence>MNYKKQTSISSFFSETAEVPEKKKKTESQDQKKKYEDKRVRGWVSTWPMKFPGLVNTDRGMVCTFCRQFPALAGDTVMVTGCKSYRVESLCGHFSSQTHMRCVKAAAVQKRIEAGRCAGPLDQIVNKLGEHHYSLVKKLFNTAYCVVVNEMPFTTFPNLLKLQIKNGSDLDQLISYQSDKACARCVSLIN</sequence>
<proteinExistence type="predicted"/>
<dbReference type="AlphaFoldDB" id="A0A1S3HCQ0"/>